<evidence type="ECO:0000313" key="2">
    <source>
        <dbReference type="EMBL" id="KAK6467589.1"/>
    </source>
</evidence>
<keyword evidence="3" id="KW-1185">Reference proteome</keyword>
<feature type="transmembrane region" description="Helical" evidence="1">
    <location>
        <begin position="112"/>
        <end position="135"/>
    </location>
</feature>
<evidence type="ECO:0000313" key="3">
    <source>
        <dbReference type="Proteomes" id="UP001369086"/>
    </source>
</evidence>
<dbReference type="Proteomes" id="UP001369086">
    <property type="component" value="Unassembled WGS sequence"/>
</dbReference>
<evidence type="ECO:0000256" key="1">
    <source>
        <dbReference type="SAM" id="Phobius"/>
    </source>
</evidence>
<accession>A0ABR0Y4S1</accession>
<dbReference type="InterPro" id="IPR040004">
    <property type="entry name" value="SMCO3"/>
</dbReference>
<dbReference type="PANTHER" id="PTHR35972">
    <property type="entry name" value="SINGLE-PASS MEMBRANE AND COILED-COIL DOMAIN-CONTAINING PROTEIN 3"/>
    <property type="match status" value="1"/>
</dbReference>
<sequence length="224" mass="25449">MSWSDVFFPGNPAKREEVIRRNQELRELMKNNFRATNQLIEVLDKHLGLSFSPIYLNNDATIKENCEVMIQRMHEIQAEVKKIEEKLKEKLEPDLYEKLKTLSPSVKDLKQIQLILSGSLGALSLVSATVVCYLIKSGRILANVISTCAKACAGVFFSLGLGVLFMGVDMMIQAILGAKERDQLEQALEEYKKALDEFRPASEKFQDNITYVKIKIEMMQEEGN</sequence>
<protein>
    <submittedName>
        <fullName evidence="2">Single-pass membrane and coiled-coil domain-containing protein 3-like</fullName>
    </submittedName>
</protein>
<keyword evidence="1" id="KW-1133">Transmembrane helix</keyword>
<comment type="caution">
    <text evidence="2">The sequence shown here is derived from an EMBL/GenBank/DDBJ whole genome shotgun (WGS) entry which is preliminary data.</text>
</comment>
<keyword evidence="1" id="KW-0472">Membrane</keyword>
<proteinExistence type="predicted"/>
<dbReference type="Pfam" id="PF15047">
    <property type="entry name" value="DUF4533"/>
    <property type="match status" value="1"/>
</dbReference>
<gene>
    <name evidence="2" type="ORF">HHUSO_G35143</name>
</gene>
<dbReference type="InterPro" id="IPR027895">
    <property type="entry name" value="DUF4533"/>
</dbReference>
<reference evidence="2 3" key="1">
    <citation type="submission" date="2021-05" db="EMBL/GenBank/DDBJ databases">
        <authorList>
            <person name="Zahm M."/>
            <person name="Klopp C."/>
            <person name="Cabau C."/>
            <person name="Kuhl H."/>
            <person name="Suciu R."/>
            <person name="Ciorpac M."/>
            <person name="Holostenco D."/>
            <person name="Gessner J."/>
            <person name="Wuertz S."/>
            <person name="Hohne C."/>
            <person name="Stock M."/>
            <person name="Gislard M."/>
            <person name="Lluch J."/>
            <person name="Milhes M."/>
            <person name="Lampietro C."/>
            <person name="Lopez Roques C."/>
            <person name="Donnadieu C."/>
            <person name="Du K."/>
            <person name="Schartl M."/>
            <person name="Guiguen Y."/>
        </authorList>
    </citation>
    <scope>NUCLEOTIDE SEQUENCE [LARGE SCALE GENOMIC DNA]</scope>
    <source>
        <strain evidence="2">Hh-F2</strain>
        <tissue evidence="2">Blood</tissue>
    </source>
</reference>
<organism evidence="2 3">
    <name type="scientific">Huso huso</name>
    <name type="common">Beluga</name>
    <name type="synonym">Acipenser huso</name>
    <dbReference type="NCBI Taxonomy" id="61971"/>
    <lineage>
        <taxon>Eukaryota</taxon>
        <taxon>Metazoa</taxon>
        <taxon>Chordata</taxon>
        <taxon>Craniata</taxon>
        <taxon>Vertebrata</taxon>
        <taxon>Euteleostomi</taxon>
        <taxon>Actinopterygii</taxon>
        <taxon>Chondrostei</taxon>
        <taxon>Acipenseriformes</taxon>
        <taxon>Acipenseridae</taxon>
        <taxon>Huso</taxon>
    </lineage>
</organism>
<keyword evidence="1" id="KW-0812">Transmembrane</keyword>
<dbReference type="PANTHER" id="PTHR35972:SF1">
    <property type="entry name" value="SINGLE-PASS MEMBRANE AND COILED-COIL DOMAIN-CONTAINING PROTEIN 3"/>
    <property type="match status" value="1"/>
</dbReference>
<feature type="transmembrane region" description="Helical" evidence="1">
    <location>
        <begin position="147"/>
        <end position="168"/>
    </location>
</feature>
<name>A0ABR0Y4S1_HUSHU</name>
<dbReference type="EMBL" id="JAHFZB010000049">
    <property type="protein sequence ID" value="KAK6467589.1"/>
    <property type="molecule type" value="Genomic_DNA"/>
</dbReference>